<organism evidence="1 2">
    <name type="scientific">Pectobacterium carotovorum subsp. carotovorum (strain PC1)</name>
    <dbReference type="NCBI Taxonomy" id="561230"/>
    <lineage>
        <taxon>Bacteria</taxon>
        <taxon>Pseudomonadati</taxon>
        <taxon>Pseudomonadota</taxon>
        <taxon>Gammaproteobacteria</taxon>
        <taxon>Enterobacterales</taxon>
        <taxon>Pectobacteriaceae</taxon>
        <taxon>Pectobacterium</taxon>
    </lineage>
</organism>
<dbReference type="InterPro" id="IPR009962">
    <property type="entry name" value="DUF1488"/>
</dbReference>
<gene>
    <name evidence="1" type="ordered locus">PC1_3783</name>
</gene>
<dbReference type="KEGG" id="pct:PC1_3783"/>
<dbReference type="EMBL" id="CP001657">
    <property type="protein sequence ID" value="ACT14798.1"/>
    <property type="molecule type" value="Genomic_DNA"/>
</dbReference>
<dbReference type="Pfam" id="PF07369">
    <property type="entry name" value="DUF1488"/>
    <property type="match status" value="1"/>
</dbReference>
<dbReference type="GeneID" id="67792320"/>
<evidence type="ECO:0000313" key="1">
    <source>
        <dbReference type="EMBL" id="ACT14798.1"/>
    </source>
</evidence>
<accession>C6DFQ9</accession>
<protein>
    <recommendedName>
        <fullName evidence="3">DUF1488 domain-containing protein</fullName>
    </recommendedName>
</protein>
<dbReference type="SUPFAM" id="SSF160272">
    <property type="entry name" value="Shew3726-like"/>
    <property type="match status" value="1"/>
</dbReference>
<dbReference type="eggNOG" id="ENOG50331AY">
    <property type="taxonomic scope" value="Bacteria"/>
</dbReference>
<dbReference type="OrthoDB" id="6465020at2"/>
<reference evidence="1 2" key="1">
    <citation type="submission" date="2009-07" db="EMBL/GenBank/DDBJ databases">
        <title>Complete sequence of Pectobacterium carotovorum subsp. carotovorum PC1.</title>
        <authorList>
            <consortium name="US DOE Joint Genome Institute"/>
            <person name="Lucas S."/>
            <person name="Copeland A."/>
            <person name="Lapidus A."/>
            <person name="Glavina del Rio T."/>
            <person name="Tice H."/>
            <person name="Bruce D."/>
            <person name="Goodwin L."/>
            <person name="Pitluck S."/>
            <person name="Munk A.C."/>
            <person name="Brettin T."/>
            <person name="Detter J.C."/>
            <person name="Han C."/>
            <person name="Tapia R."/>
            <person name="Larimer F."/>
            <person name="Land M."/>
            <person name="Hauser L."/>
            <person name="Kyrpides N."/>
            <person name="Mikhailova N."/>
            <person name="Balakrishnan V."/>
            <person name="Glasner J."/>
            <person name="Perna N.T."/>
        </authorList>
    </citation>
    <scope>NUCLEOTIDE SEQUENCE [LARGE SCALE GENOMIC DNA]</scope>
    <source>
        <strain evidence="1 2">PC1</strain>
    </source>
</reference>
<evidence type="ECO:0000313" key="2">
    <source>
        <dbReference type="Proteomes" id="UP000002736"/>
    </source>
</evidence>
<evidence type="ECO:0008006" key="3">
    <source>
        <dbReference type="Google" id="ProtNLM"/>
    </source>
</evidence>
<dbReference type="STRING" id="561230.PC1_3783"/>
<dbReference type="HOGENOM" id="CLU_190004_1_0_6"/>
<sequence length="85" mass="10111">MNQAIQFPDRESWDDKAMAIRCPVLVNGFQQECLVSAELLQQRYGGNSPEQWLSLFREYRWDLEDELEKMIVAEEWDDEGYYSLS</sequence>
<dbReference type="Gene3D" id="3.30.160.140">
    <property type="entry name" value="Shew3726-like"/>
    <property type="match status" value="1"/>
</dbReference>
<proteinExistence type="predicted"/>
<dbReference type="AlphaFoldDB" id="C6DFQ9"/>
<name>C6DFQ9_PECCP</name>
<dbReference type="InterPro" id="IPR036692">
    <property type="entry name" value="Shew3726-like_sf"/>
</dbReference>
<dbReference type="RefSeq" id="WP_015841909.1">
    <property type="nucleotide sequence ID" value="NC_012917.1"/>
</dbReference>
<dbReference type="Proteomes" id="UP000002736">
    <property type="component" value="Chromosome"/>
</dbReference>